<dbReference type="Proteomes" id="UP000770717">
    <property type="component" value="Unassembled WGS sequence"/>
</dbReference>
<proteinExistence type="predicted"/>
<reference evidence="1" key="1">
    <citation type="thesis" date="2020" institute="ProQuest LLC" country="789 East Eisenhower Parkway, Ann Arbor, MI, USA">
        <title>Comparative Genomics and Chromosome Evolution.</title>
        <authorList>
            <person name="Mudd A.B."/>
        </authorList>
    </citation>
    <scope>NUCLEOTIDE SEQUENCE</scope>
    <source>
        <strain evidence="1">HN-11 Male</strain>
        <tissue evidence="1">Kidney and liver</tissue>
    </source>
</reference>
<keyword evidence="2" id="KW-1185">Reference proteome</keyword>
<comment type="caution">
    <text evidence="1">The sequence shown here is derived from an EMBL/GenBank/DDBJ whole genome shotgun (WGS) entry which is preliminary data.</text>
</comment>
<protein>
    <submittedName>
        <fullName evidence="1">Uncharacterized protein</fullName>
    </submittedName>
</protein>
<accession>A0A8J6K0Q3</accession>
<dbReference type="AlphaFoldDB" id="A0A8J6K0Q3"/>
<evidence type="ECO:0000313" key="2">
    <source>
        <dbReference type="Proteomes" id="UP000770717"/>
    </source>
</evidence>
<organism evidence="1 2">
    <name type="scientific">Eleutherodactylus coqui</name>
    <name type="common">Puerto Rican coqui</name>
    <dbReference type="NCBI Taxonomy" id="57060"/>
    <lineage>
        <taxon>Eukaryota</taxon>
        <taxon>Metazoa</taxon>
        <taxon>Chordata</taxon>
        <taxon>Craniata</taxon>
        <taxon>Vertebrata</taxon>
        <taxon>Euteleostomi</taxon>
        <taxon>Amphibia</taxon>
        <taxon>Batrachia</taxon>
        <taxon>Anura</taxon>
        <taxon>Neobatrachia</taxon>
        <taxon>Hyloidea</taxon>
        <taxon>Eleutherodactylidae</taxon>
        <taxon>Eleutherodactylinae</taxon>
        <taxon>Eleutherodactylus</taxon>
        <taxon>Eleutherodactylus</taxon>
    </lineage>
</organism>
<dbReference type="EMBL" id="WNTK01000013">
    <property type="protein sequence ID" value="KAG9474485.1"/>
    <property type="molecule type" value="Genomic_DNA"/>
</dbReference>
<sequence>MPTHQTPVPKTESRHLIGCFWRHPHFFLCSNCSKIKGKSHLGCGRSAYIHLQTALRFVNVLFYCLWADFSSFYVFSIHMPGCDRNSTGCPWKQMAVYCHYDASHVPEQIV</sequence>
<name>A0A8J6K0Q3_ELECQ</name>
<evidence type="ECO:0000313" key="1">
    <source>
        <dbReference type="EMBL" id="KAG9474485.1"/>
    </source>
</evidence>
<gene>
    <name evidence="1" type="ORF">GDO78_004670</name>
</gene>